<keyword evidence="2" id="KW-0812">Transmembrane</keyword>
<reference evidence="3 4" key="1">
    <citation type="submission" date="2019-05" db="EMBL/GenBank/DDBJ databases">
        <title>Another draft genome of Portunus trituberculatus and its Hox gene families provides insights of decapod evolution.</title>
        <authorList>
            <person name="Jeong J.-H."/>
            <person name="Song I."/>
            <person name="Kim S."/>
            <person name="Choi T."/>
            <person name="Kim D."/>
            <person name="Ryu S."/>
            <person name="Kim W."/>
        </authorList>
    </citation>
    <scope>NUCLEOTIDE SEQUENCE [LARGE SCALE GENOMIC DNA]</scope>
    <source>
        <tissue evidence="3">Muscle</tissue>
    </source>
</reference>
<feature type="transmembrane region" description="Helical" evidence="2">
    <location>
        <begin position="50"/>
        <end position="68"/>
    </location>
</feature>
<sequence>MEEEQTTDYGRTSATLDPDSLSTAHRLPPSINTYAKANDERPPVSKPKPSMAAIMLLATSALSSVTILEKRDHIKHNSYNFQGAVQKA</sequence>
<organism evidence="3 4">
    <name type="scientific">Portunus trituberculatus</name>
    <name type="common">Swimming crab</name>
    <name type="synonym">Neptunus trituberculatus</name>
    <dbReference type="NCBI Taxonomy" id="210409"/>
    <lineage>
        <taxon>Eukaryota</taxon>
        <taxon>Metazoa</taxon>
        <taxon>Ecdysozoa</taxon>
        <taxon>Arthropoda</taxon>
        <taxon>Crustacea</taxon>
        <taxon>Multicrustacea</taxon>
        <taxon>Malacostraca</taxon>
        <taxon>Eumalacostraca</taxon>
        <taxon>Eucarida</taxon>
        <taxon>Decapoda</taxon>
        <taxon>Pleocyemata</taxon>
        <taxon>Brachyura</taxon>
        <taxon>Eubrachyura</taxon>
        <taxon>Portunoidea</taxon>
        <taxon>Portunidae</taxon>
        <taxon>Portuninae</taxon>
        <taxon>Portunus</taxon>
    </lineage>
</organism>
<keyword evidence="2" id="KW-0472">Membrane</keyword>
<dbReference type="AlphaFoldDB" id="A0A5B7DBQ1"/>
<protein>
    <submittedName>
        <fullName evidence="3">Uncharacterized protein</fullName>
    </submittedName>
</protein>
<evidence type="ECO:0000313" key="3">
    <source>
        <dbReference type="EMBL" id="MPC18647.1"/>
    </source>
</evidence>
<accession>A0A5B7DBQ1</accession>
<feature type="region of interest" description="Disordered" evidence="1">
    <location>
        <begin position="1"/>
        <end position="26"/>
    </location>
</feature>
<evidence type="ECO:0000256" key="1">
    <source>
        <dbReference type="SAM" id="MobiDB-lite"/>
    </source>
</evidence>
<name>A0A5B7DBQ1_PORTR</name>
<proteinExistence type="predicted"/>
<keyword evidence="2" id="KW-1133">Transmembrane helix</keyword>
<evidence type="ECO:0000313" key="4">
    <source>
        <dbReference type="Proteomes" id="UP000324222"/>
    </source>
</evidence>
<gene>
    <name evidence="3" type="ORF">E2C01_011537</name>
</gene>
<keyword evidence="4" id="KW-1185">Reference proteome</keyword>
<dbReference type="EMBL" id="VSRR010000698">
    <property type="protein sequence ID" value="MPC18647.1"/>
    <property type="molecule type" value="Genomic_DNA"/>
</dbReference>
<dbReference type="Proteomes" id="UP000324222">
    <property type="component" value="Unassembled WGS sequence"/>
</dbReference>
<comment type="caution">
    <text evidence="3">The sequence shown here is derived from an EMBL/GenBank/DDBJ whole genome shotgun (WGS) entry which is preliminary data.</text>
</comment>
<feature type="compositionally biased region" description="Polar residues" evidence="1">
    <location>
        <begin position="7"/>
        <end position="23"/>
    </location>
</feature>
<evidence type="ECO:0000256" key="2">
    <source>
        <dbReference type="SAM" id="Phobius"/>
    </source>
</evidence>